<dbReference type="Proteomes" id="UP000830583">
    <property type="component" value="Chromosome"/>
</dbReference>
<protein>
    <submittedName>
        <fullName evidence="1">Uncharacterized protein</fullName>
    </submittedName>
</protein>
<accession>A0ABY4KF33</accession>
<dbReference type="EMBL" id="CP096205">
    <property type="protein sequence ID" value="UPQ79416.1"/>
    <property type="molecule type" value="Genomic_DNA"/>
</dbReference>
<proteinExistence type="predicted"/>
<evidence type="ECO:0000313" key="1">
    <source>
        <dbReference type="EMBL" id="UPQ79416.1"/>
    </source>
</evidence>
<name>A0ABY4KF33_9FLAO</name>
<dbReference type="RefSeq" id="WP_248434536.1">
    <property type="nucleotide sequence ID" value="NZ_CP096205.1"/>
</dbReference>
<keyword evidence="2" id="KW-1185">Reference proteome</keyword>
<evidence type="ECO:0000313" key="2">
    <source>
        <dbReference type="Proteomes" id="UP000830583"/>
    </source>
</evidence>
<sequence length="205" mass="24449">MKKHLLLTIFLLFFVNLHSQNNEISLKRYSLAESKGYHIKIREIDDKLIIEAILMDSISQNLKNDKEYKKLNKKFNKAASGEKINMELVKPILIKIEEIYDKHTYHKSDFIVLEKEKFPEYYNEFNEIFNTPTSILDKENRGRIVLNGHFITFIMKTKNYQDFFKLSSPDENSNPVIVKFMKATFEVFRNENKNDFLDRKYTFGL</sequence>
<reference evidence="1" key="1">
    <citation type="submission" date="2022-04" db="EMBL/GenBank/DDBJ databases">
        <title>Consumption of N2O by Flavobacterium azooxidireducens sp. nov. isolated from Decomposing Leaf Litter of Phragmites australis (Cav.).</title>
        <authorList>
            <person name="Behrendt U."/>
            <person name="Spanner T."/>
            <person name="Augustin J."/>
            <person name="Horn M.A."/>
            <person name="Kolb S."/>
            <person name="Ulrich A."/>
        </authorList>
    </citation>
    <scope>NUCLEOTIDE SEQUENCE</scope>
    <source>
        <strain evidence="1">IGB 4-14</strain>
    </source>
</reference>
<gene>
    <name evidence="1" type="ORF">M0M57_00920</name>
</gene>
<organism evidence="1 2">
    <name type="scientific">Flavobacterium azooxidireducens</name>
    <dbReference type="NCBI Taxonomy" id="1871076"/>
    <lineage>
        <taxon>Bacteria</taxon>
        <taxon>Pseudomonadati</taxon>
        <taxon>Bacteroidota</taxon>
        <taxon>Flavobacteriia</taxon>
        <taxon>Flavobacteriales</taxon>
        <taxon>Flavobacteriaceae</taxon>
        <taxon>Flavobacterium</taxon>
    </lineage>
</organism>